<evidence type="ECO:0000313" key="3">
    <source>
        <dbReference type="Proteomes" id="UP000499080"/>
    </source>
</evidence>
<evidence type="ECO:0000313" key="1">
    <source>
        <dbReference type="EMBL" id="GBO43443.1"/>
    </source>
</evidence>
<organism evidence="2 3">
    <name type="scientific">Araneus ventricosus</name>
    <name type="common">Orbweaver spider</name>
    <name type="synonym">Epeira ventricosa</name>
    <dbReference type="NCBI Taxonomy" id="182803"/>
    <lineage>
        <taxon>Eukaryota</taxon>
        <taxon>Metazoa</taxon>
        <taxon>Ecdysozoa</taxon>
        <taxon>Arthropoda</taxon>
        <taxon>Chelicerata</taxon>
        <taxon>Arachnida</taxon>
        <taxon>Araneae</taxon>
        <taxon>Araneomorphae</taxon>
        <taxon>Entelegynae</taxon>
        <taxon>Araneoidea</taxon>
        <taxon>Araneidae</taxon>
        <taxon>Araneus</taxon>
    </lineage>
</organism>
<dbReference type="EMBL" id="BGPR01069892">
    <property type="protein sequence ID" value="GBO43456.1"/>
    <property type="molecule type" value="Genomic_DNA"/>
</dbReference>
<proteinExistence type="predicted"/>
<sequence length="109" mass="12437">MPIMIRINLRTDRFANQGKGANLPRAFNHRLSVSNGGGLWKSFRIHLVYRLEIACSKEISEERQTTLEHAATCTANPLYSPKTRQDLVRRERFVKCSSRTINPLGVLVN</sequence>
<comment type="caution">
    <text evidence="2">The sequence shown here is derived from an EMBL/GenBank/DDBJ whole genome shotgun (WGS) entry which is preliminary data.</text>
</comment>
<protein>
    <submittedName>
        <fullName evidence="2">Uncharacterized protein</fullName>
    </submittedName>
</protein>
<evidence type="ECO:0000313" key="2">
    <source>
        <dbReference type="EMBL" id="GBO43456.1"/>
    </source>
</evidence>
<gene>
    <name evidence="1" type="ORF">AVEN_166413_1</name>
    <name evidence="2" type="ORF">AVEN_213817_1</name>
</gene>
<dbReference type="EMBL" id="BGPR01069871">
    <property type="protein sequence ID" value="GBO43443.1"/>
    <property type="molecule type" value="Genomic_DNA"/>
</dbReference>
<dbReference type="Proteomes" id="UP000499080">
    <property type="component" value="Unassembled WGS sequence"/>
</dbReference>
<reference evidence="2 3" key="1">
    <citation type="journal article" date="2019" name="Sci. Rep.">
        <title>Orb-weaving spider Araneus ventricosus genome elucidates the spidroin gene catalogue.</title>
        <authorList>
            <person name="Kono N."/>
            <person name="Nakamura H."/>
            <person name="Ohtoshi R."/>
            <person name="Moran D.A.P."/>
            <person name="Shinohara A."/>
            <person name="Yoshida Y."/>
            <person name="Fujiwara M."/>
            <person name="Mori M."/>
            <person name="Tomita M."/>
            <person name="Arakawa K."/>
        </authorList>
    </citation>
    <scope>NUCLEOTIDE SEQUENCE [LARGE SCALE GENOMIC DNA]</scope>
</reference>
<accession>A0A4Y2X2W3</accession>
<dbReference type="AlphaFoldDB" id="A0A4Y2X2W3"/>
<name>A0A4Y2X2W3_ARAVE</name>
<keyword evidence="3" id="KW-1185">Reference proteome</keyword>